<dbReference type="SMART" id="SM00343">
    <property type="entry name" value="ZnF_C2HC"/>
    <property type="match status" value="1"/>
</dbReference>
<feature type="compositionally biased region" description="Basic and acidic residues" evidence="2">
    <location>
        <begin position="17"/>
        <end position="29"/>
    </location>
</feature>
<dbReference type="PROSITE" id="PS50158">
    <property type="entry name" value="ZF_CCHC"/>
    <property type="match status" value="1"/>
</dbReference>
<dbReference type="GO" id="GO:0003676">
    <property type="term" value="F:nucleic acid binding"/>
    <property type="evidence" value="ECO:0007669"/>
    <property type="project" value="InterPro"/>
</dbReference>
<dbReference type="Pfam" id="PF00098">
    <property type="entry name" value="zf-CCHC"/>
    <property type="match status" value="1"/>
</dbReference>
<dbReference type="InterPro" id="IPR008984">
    <property type="entry name" value="SMAD_FHA_dom_sf"/>
</dbReference>
<reference evidence="5" key="1">
    <citation type="submission" date="2021-01" db="EMBL/GenBank/DDBJ databases">
        <authorList>
            <person name="Eckstrom K.M.E."/>
        </authorList>
    </citation>
    <scope>NUCLEOTIDE SEQUENCE</scope>
    <source>
        <strain evidence="5">UVCC 0001</strain>
    </source>
</reference>
<dbReference type="InterPro" id="IPR000253">
    <property type="entry name" value="FHA_dom"/>
</dbReference>
<gene>
    <name evidence="5" type="ORF">QBZ16_002272</name>
</gene>
<sequence length="221" mass="24830">MGSRDRPPPGPCFNCGEEGHLARDCLQPRRDRRGGRRDDADDGDGGGQRWGREGDHKEELPDKEVEPDFGLSGALAAETKTVNGVVLVYQEPPEASKPAQRWRLYVFKSGEPHGDPLHLHRQSSYLFGRDRKVADVPTDHPSCSKQHAVLQFRRTEKEGRDGMMASAVRPYLMDLGSTNGTFINGERLESQRYYELLEQDTIRVGNSSREYVLLHDNSRGG</sequence>
<evidence type="ECO:0000313" key="6">
    <source>
        <dbReference type="Proteomes" id="UP001255856"/>
    </source>
</evidence>
<dbReference type="InterPro" id="IPR036875">
    <property type="entry name" value="Znf_CCHC_sf"/>
</dbReference>
<dbReference type="CDD" id="cd22719">
    <property type="entry name" value="FHA_DDL-like"/>
    <property type="match status" value="1"/>
</dbReference>
<evidence type="ECO:0000259" key="3">
    <source>
        <dbReference type="PROSITE" id="PS50006"/>
    </source>
</evidence>
<accession>A0AAD9MJH2</accession>
<dbReference type="SUPFAM" id="SSF57756">
    <property type="entry name" value="Retrovirus zinc finger-like domains"/>
    <property type="match status" value="1"/>
</dbReference>
<dbReference type="Gene3D" id="4.10.60.10">
    <property type="entry name" value="Zinc finger, CCHC-type"/>
    <property type="match status" value="1"/>
</dbReference>
<dbReference type="SMART" id="SM00240">
    <property type="entry name" value="FHA"/>
    <property type="match status" value="1"/>
</dbReference>
<dbReference type="AlphaFoldDB" id="A0AAD9MJH2"/>
<dbReference type="PANTHER" id="PTHR23308">
    <property type="entry name" value="NUCLEAR INHIBITOR OF PROTEIN PHOSPHATASE-1"/>
    <property type="match status" value="1"/>
</dbReference>
<evidence type="ECO:0000256" key="1">
    <source>
        <dbReference type="PROSITE-ProRule" id="PRU00047"/>
    </source>
</evidence>
<comment type="caution">
    <text evidence="5">The sequence shown here is derived from an EMBL/GenBank/DDBJ whole genome shotgun (WGS) entry which is preliminary data.</text>
</comment>
<feature type="domain" description="CCHC-type" evidence="4">
    <location>
        <begin position="12"/>
        <end position="25"/>
    </location>
</feature>
<keyword evidence="1" id="KW-0862">Zinc</keyword>
<dbReference type="PROSITE" id="PS50006">
    <property type="entry name" value="FHA_DOMAIN"/>
    <property type="match status" value="1"/>
</dbReference>
<name>A0AAD9MJH2_PROWI</name>
<dbReference type="FunFam" id="2.60.200.20:FF:000028">
    <property type="entry name" value="FHA domain-containing protein DDL"/>
    <property type="match status" value="1"/>
</dbReference>
<dbReference type="EMBL" id="JASFZW010000002">
    <property type="protein sequence ID" value="KAK2079877.1"/>
    <property type="molecule type" value="Genomic_DNA"/>
</dbReference>
<dbReference type="Proteomes" id="UP001255856">
    <property type="component" value="Unassembled WGS sequence"/>
</dbReference>
<protein>
    <recommendedName>
        <fullName evidence="7">FHA domain-containing protein</fullName>
    </recommendedName>
</protein>
<keyword evidence="1" id="KW-0479">Metal-binding</keyword>
<evidence type="ECO:0000313" key="5">
    <source>
        <dbReference type="EMBL" id="KAK2079877.1"/>
    </source>
</evidence>
<feature type="compositionally biased region" description="Basic and acidic residues" evidence="2">
    <location>
        <begin position="50"/>
        <end position="66"/>
    </location>
</feature>
<dbReference type="SUPFAM" id="SSF49879">
    <property type="entry name" value="SMAD/FHA domain"/>
    <property type="match status" value="1"/>
</dbReference>
<proteinExistence type="predicted"/>
<evidence type="ECO:0008006" key="7">
    <source>
        <dbReference type="Google" id="ProtNLM"/>
    </source>
</evidence>
<keyword evidence="6" id="KW-1185">Reference proteome</keyword>
<feature type="domain" description="FHA" evidence="3">
    <location>
        <begin position="125"/>
        <end position="188"/>
    </location>
</feature>
<dbReference type="Pfam" id="PF00498">
    <property type="entry name" value="FHA"/>
    <property type="match status" value="1"/>
</dbReference>
<organism evidence="5 6">
    <name type="scientific">Prototheca wickerhamii</name>
    <dbReference type="NCBI Taxonomy" id="3111"/>
    <lineage>
        <taxon>Eukaryota</taxon>
        <taxon>Viridiplantae</taxon>
        <taxon>Chlorophyta</taxon>
        <taxon>core chlorophytes</taxon>
        <taxon>Trebouxiophyceae</taxon>
        <taxon>Chlorellales</taxon>
        <taxon>Chlorellaceae</taxon>
        <taxon>Prototheca</taxon>
    </lineage>
</organism>
<evidence type="ECO:0000256" key="2">
    <source>
        <dbReference type="SAM" id="MobiDB-lite"/>
    </source>
</evidence>
<keyword evidence="1" id="KW-0863">Zinc-finger</keyword>
<dbReference type="InterPro" id="IPR050923">
    <property type="entry name" value="Cell_Proc_Reg/RNA_Proc"/>
</dbReference>
<evidence type="ECO:0000259" key="4">
    <source>
        <dbReference type="PROSITE" id="PS50158"/>
    </source>
</evidence>
<feature type="region of interest" description="Disordered" evidence="2">
    <location>
        <begin position="1"/>
        <end position="68"/>
    </location>
</feature>
<dbReference type="Gene3D" id="2.60.200.20">
    <property type="match status" value="1"/>
</dbReference>
<dbReference type="GO" id="GO:0008270">
    <property type="term" value="F:zinc ion binding"/>
    <property type="evidence" value="ECO:0007669"/>
    <property type="project" value="UniProtKB-KW"/>
</dbReference>
<dbReference type="InterPro" id="IPR001878">
    <property type="entry name" value="Znf_CCHC"/>
</dbReference>